<dbReference type="InterPro" id="IPR000994">
    <property type="entry name" value="Pept_M24"/>
</dbReference>
<dbReference type="InterPro" id="IPR000587">
    <property type="entry name" value="Creatinase_N"/>
</dbReference>
<gene>
    <name evidence="3" type="ORF">FPY71_15935</name>
</gene>
<feature type="domain" description="Creatinase N-terminal" evidence="2">
    <location>
        <begin position="12"/>
        <end position="156"/>
    </location>
</feature>
<evidence type="ECO:0000259" key="1">
    <source>
        <dbReference type="Pfam" id="PF00557"/>
    </source>
</evidence>
<reference evidence="3 4" key="1">
    <citation type="submission" date="2019-08" db="EMBL/GenBank/DDBJ databases">
        <title>Aureimonas fodiniaquatilis sp. nov., isolated from a coal mine wastewater.</title>
        <authorList>
            <person name="Kim W."/>
        </authorList>
    </citation>
    <scope>NUCLEOTIDE SEQUENCE [LARGE SCALE GENOMIC DNA]</scope>
    <source>
        <strain evidence="3 4">CAU 1482</strain>
    </source>
</reference>
<dbReference type="InterPro" id="IPR029149">
    <property type="entry name" value="Creatin/AminoP/Spt16_N"/>
</dbReference>
<evidence type="ECO:0000313" key="4">
    <source>
        <dbReference type="Proteomes" id="UP000324738"/>
    </source>
</evidence>
<dbReference type="Proteomes" id="UP000324738">
    <property type="component" value="Unassembled WGS sequence"/>
</dbReference>
<keyword evidence="4" id="KW-1185">Reference proteome</keyword>
<dbReference type="CDD" id="cd01066">
    <property type="entry name" value="APP_MetAP"/>
    <property type="match status" value="1"/>
</dbReference>
<feature type="domain" description="Peptidase M24" evidence="1">
    <location>
        <begin position="165"/>
        <end position="372"/>
    </location>
</feature>
<dbReference type="Gene3D" id="3.40.350.10">
    <property type="entry name" value="Creatinase/prolidase N-terminal domain"/>
    <property type="match status" value="1"/>
</dbReference>
<accession>A0A5B0DQF5</accession>
<dbReference type="PANTHER" id="PTHR46112">
    <property type="entry name" value="AMINOPEPTIDASE"/>
    <property type="match status" value="1"/>
</dbReference>
<organism evidence="3 4">
    <name type="scientific">Aureimonas fodinaquatilis</name>
    <dbReference type="NCBI Taxonomy" id="2565783"/>
    <lineage>
        <taxon>Bacteria</taxon>
        <taxon>Pseudomonadati</taxon>
        <taxon>Pseudomonadota</taxon>
        <taxon>Alphaproteobacteria</taxon>
        <taxon>Hyphomicrobiales</taxon>
        <taxon>Aurantimonadaceae</taxon>
        <taxon>Aureimonas</taxon>
    </lineage>
</organism>
<dbReference type="Pfam" id="PF00557">
    <property type="entry name" value="Peptidase_M24"/>
    <property type="match status" value="1"/>
</dbReference>
<dbReference type="PANTHER" id="PTHR46112:SF2">
    <property type="entry name" value="XAA-PRO AMINOPEPTIDASE P-RELATED"/>
    <property type="match status" value="1"/>
</dbReference>
<dbReference type="InterPro" id="IPR050659">
    <property type="entry name" value="Peptidase_M24B"/>
</dbReference>
<dbReference type="Pfam" id="PF01321">
    <property type="entry name" value="Creatinase_N"/>
    <property type="match status" value="1"/>
</dbReference>
<protein>
    <submittedName>
        <fullName evidence="3">M24 family metallopeptidase</fullName>
    </submittedName>
</protein>
<dbReference type="Gene3D" id="3.90.230.10">
    <property type="entry name" value="Creatinase/methionine aminopeptidase superfamily"/>
    <property type="match status" value="1"/>
</dbReference>
<proteinExistence type="predicted"/>
<dbReference type="AlphaFoldDB" id="A0A5B0DQF5"/>
<dbReference type="InterPro" id="IPR036005">
    <property type="entry name" value="Creatinase/aminopeptidase-like"/>
</dbReference>
<comment type="caution">
    <text evidence="3">The sequence shown here is derived from an EMBL/GenBank/DDBJ whole genome shotgun (WGS) entry which is preliminary data.</text>
</comment>
<dbReference type="SUPFAM" id="SSF53092">
    <property type="entry name" value="Creatinase/prolidase N-terminal domain"/>
    <property type="match status" value="1"/>
</dbReference>
<dbReference type="RefSeq" id="WP_149301311.1">
    <property type="nucleotide sequence ID" value="NZ_VTWH01000004.1"/>
</dbReference>
<dbReference type="SUPFAM" id="SSF55920">
    <property type="entry name" value="Creatinase/aminopeptidase"/>
    <property type="match status" value="1"/>
</dbReference>
<dbReference type="OrthoDB" id="9761809at2"/>
<sequence>MALFERAEFLHRIARTKAEMRRRGLDVLLISSPANQFYLTGYDGWSFYTPQMVIVTLDREEPIWFGRKMDAVGAKFTAFLSPESVIPYADIYVGSADLHPMTALVELLQEHKLDKASIGVEMDDYYYTARWHQILTEGLPGAGFSDAFLLVNRVRMTKSAREIEFMMQAGKIAGAAMEAARQKADIGVRQSDVMGEVYRVTTAGTEEFGGTFPCKPPNAMVGELCSAPHLSWTDEPLREDEIFYIELGGIRHRYHSPLSRCIYVGKPPAELVKTTAVIREGLEAVLDIVKPGVLCEELAAEWKKVISRHGIEKDSRIGYPVGIGYPPTWGELTCSLRAGDKTVMEENMTFHCIPALWFEKYGLVVSESFVVTSEGAKTFADYPRTLLTPDKFSAASAA</sequence>
<dbReference type="EMBL" id="VTWH01000004">
    <property type="protein sequence ID" value="KAA0969037.1"/>
    <property type="molecule type" value="Genomic_DNA"/>
</dbReference>
<evidence type="ECO:0000313" key="3">
    <source>
        <dbReference type="EMBL" id="KAA0969037.1"/>
    </source>
</evidence>
<name>A0A5B0DQF5_9HYPH</name>
<evidence type="ECO:0000259" key="2">
    <source>
        <dbReference type="Pfam" id="PF01321"/>
    </source>
</evidence>